<dbReference type="Proteomes" id="UP000035021">
    <property type="component" value="Unassembled WGS sequence"/>
</dbReference>
<name>A0ABQ0IM37_9ACTN</name>
<comment type="caution">
    <text evidence="5">The sequence shown here is derived from an EMBL/GenBank/DDBJ whole genome shotgun (WGS) entry which is preliminary data.</text>
</comment>
<dbReference type="InterPro" id="IPR036388">
    <property type="entry name" value="WH-like_DNA-bd_sf"/>
</dbReference>
<evidence type="ECO:0000259" key="4">
    <source>
        <dbReference type="PROSITE" id="PS50043"/>
    </source>
</evidence>
<evidence type="ECO:0000313" key="5">
    <source>
        <dbReference type="EMBL" id="GAC84613.1"/>
    </source>
</evidence>
<evidence type="ECO:0000256" key="3">
    <source>
        <dbReference type="ARBA" id="ARBA00023163"/>
    </source>
</evidence>
<organism evidence="5 6">
    <name type="scientific">Gordonia paraffinivorans NBRC 108238</name>
    <dbReference type="NCBI Taxonomy" id="1223543"/>
    <lineage>
        <taxon>Bacteria</taxon>
        <taxon>Bacillati</taxon>
        <taxon>Actinomycetota</taxon>
        <taxon>Actinomycetes</taxon>
        <taxon>Mycobacteriales</taxon>
        <taxon>Gordoniaceae</taxon>
        <taxon>Gordonia</taxon>
    </lineage>
</organism>
<sequence>MSAADDPSLQQLRRTIDERLSRIATAGEPAGPDTSRELADLIEEYDRRFAGQSAAMRRMISETEAAIATLSRATDSETVLQSVRAGAAEIAGTAVRLVEHDPPPAELLLPIRLGDATVATLVVEDRVDPVVEGALVSMAELAGLLLETAAWQGREARQLELLDAAGGLGRSGLADAEPAPAGVAGRAPSALTRREAEIHQLLLTGAGNRDIAEELFVSVETVRSHVKRILHKLGARNRAELIARSD</sequence>
<dbReference type="SMART" id="SM00421">
    <property type="entry name" value="HTH_LUXR"/>
    <property type="match status" value="1"/>
</dbReference>
<dbReference type="PANTHER" id="PTHR44688">
    <property type="entry name" value="DNA-BINDING TRANSCRIPTIONAL ACTIVATOR DEVR_DOSR"/>
    <property type="match status" value="1"/>
</dbReference>
<dbReference type="PROSITE" id="PS50043">
    <property type="entry name" value="HTH_LUXR_2"/>
    <property type="match status" value="1"/>
</dbReference>
<keyword evidence="3" id="KW-0804">Transcription</keyword>
<dbReference type="InterPro" id="IPR016032">
    <property type="entry name" value="Sig_transdc_resp-reg_C-effctor"/>
</dbReference>
<keyword evidence="1" id="KW-0805">Transcription regulation</keyword>
<reference evidence="5 6" key="1">
    <citation type="submission" date="2013-02" db="EMBL/GenBank/DDBJ databases">
        <title>Whole genome shotgun sequence of Gordonia paraffinivorans NBRC 108238.</title>
        <authorList>
            <person name="Isaki-Nakamura S."/>
            <person name="Hosoyama A."/>
            <person name="Tsuchikane K."/>
            <person name="Ando Y."/>
            <person name="Baba S."/>
            <person name="Ohji S."/>
            <person name="Hamada M."/>
            <person name="Tamura T."/>
            <person name="Yamazoe A."/>
            <person name="Yamazaki S."/>
            <person name="Fujita N."/>
        </authorList>
    </citation>
    <scope>NUCLEOTIDE SEQUENCE [LARGE SCALE GENOMIC DNA]</scope>
    <source>
        <strain evidence="5 6">NBRC 108238</strain>
    </source>
</reference>
<accession>A0ABQ0IM37</accession>
<proteinExistence type="predicted"/>
<evidence type="ECO:0000313" key="6">
    <source>
        <dbReference type="Proteomes" id="UP000035021"/>
    </source>
</evidence>
<gene>
    <name evidence="5" type="ORF">GP2_024_00400</name>
</gene>
<dbReference type="PANTHER" id="PTHR44688:SF16">
    <property type="entry name" value="DNA-BINDING TRANSCRIPTIONAL ACTIVATOR DEVR_DOSR"/>
    <property type="match status" value="1"/>
</dbReference>
<feature type="domain" description="HTH luxR-type" evidence="4">
    <location>
        <begin position="184"/>
        <end position="246"/>
    </location>
</feature>
<keyword evidence="6" id="KW-1185">Reference proteome</keyword>
<dbReference type="RefSeq" id="WP_006900846.1">
    <property type="nucleotide sequence ID" value="NZ_BAOQ01000024.1"/>
</dbReference>
<dbReference type="CDD" id="cd06170">
    <property type="entry name" value="LuxR_C_like"/>
    <property type="match status" value="1"/>
</dbReference>
<dbReference type="InterPro" id="IPR000792">
    <property type="entry name" value="Tscrpt_reg_LuxR_C"/>
</dbReference>
<dbReference type="Gene3D" id="1.10.10.10">
    <property type="entry name" value="Winged helix-like DNA-binding domain superfamily/Winged helix DNA-binding domain"/>
    <property type="match status" value="1"/>
</dbReference>
<protein>
    <submittedName>
        <fullName evidence="5">LuxR family transcriptional regulator</fullName>
    </submittedName>
</protein>
<dbReference type="SUPFAM" id="SSF46894">
    <property type="entry name" value="C-terminal effector domain of the bipartite response regulators"/>
    <property type="match status" value="1"/>
</dbReference>
<evidence type="ECO:0000256" key="1">
    <source>
        <dbReference type="ARBA" id="ARBA00023015"/>
    </source>
</evidence>
<dbReference type="PRINTS" id="PR00038">
    <property type="entry name" value="HTHLUXR"/>
</dbReference>
<dbReference type="PROSITE" id="PS00622">
    <property type="entry name" value="HTH_LUXR_1"/>
    <property type="match status" value="1"/>
</dbReference>
<evidence type="ECO:0000256" key="2">
    <source>
        <dbReference type="ARBA" id="ARBA00023125"/>
    </source>
</evidence>
<dbReference type="EMBL" id="BAOQ01000024">
    <property type="protein sequence ID" value="GAC84613.1"/>
    <property type="molecule type" value="Genomic_DNA"/>
</dbReference>
<dbReference type="Pfam" id="PF00196">
    <property type="entry name" value="GerE"/>
    <property type="match status" value="1"/>
</dbReference>
<keyword evidence="2" id="KW-0238">DNA-binding</keyword>